<keyword evidence="4" id="KW-0863">Zinc-finger</keyword>
<feature type="region of interest" description="Disordered" evidence="7">
    <location>
        <begin position="962"/>
        <end position="988"/>
    </location>
</feature>
<sequence length="1435" mass="157875">MKMTEERNAPVWSDEYGDDSDEDLVMDYLSVSGNATGAGSMAGGGASGAVPPAAHSSPLVPTISVTPHSPSGKQYPVLEEALIDLQTINAAVKQMKTSQKNSVLQSPPGLELSSRLSASCPSLPDLVNCTGAGSTGGVGAGLWGSAGLPLGTGGPPGQERRSSWTALEDLRVDKAKTHRSISLSSLDSEPDSSMTDTQMGPASTVRVITHHRNRDPRSTGGISTHSLNEADLQSDFNKIIVLREAQSRLAPVRLPLQKSVSTPSIAPWTENNAETQMLPVSSGTMSTGRTGTESETEEDSVQDSRRHTQPATADLHRLLAQTYDQHSEKRRKRGSLFFRKKKDKEKEKEQRALERVHHVWGSTITQGCCDWCSKQLGTKPQVTCENCGITVHYSACKDHLSDCKGKMSKLSLKSSTIGASIQARRQSSGKRGSFTQAPPNSGHDGNDIAPHISHEGVNFSDDAPLVRFEFLEEAPIGARELCADPLLALCADEPDSWTPATAREVLKQLKDKQIKRQEHIYEFILTEKHHCLTLTVMQKVFVEGLQKHFQLGANLERMFPRLQDLTDLHLGFMRRLRTKQQEGPVVDSLADILLDMFSGVQAQRLKDAYGEFCSRHRDALETYKYYMSADPRFVEFIRHCQITPQLKKKGVPECILFVTQRLTKYPLLIEPLIKSSRDNPQEQEKLRNALALVKEILTEVDARVALKEKEDRKLEIYNRIDAKSYTVHRGVKFKKSDILAANRTLRFEGLAMLMQGRGKMQLVMVIVLSDCLFFLQESSHKYNFFTPDNKAGVVSLQKLLVREKAGQDTRGIYLISSNPLDPEMFELKVHQPKDKTAWIQAIRNAVQECPQPEEEGFTLSAEEQHRLLEAKQTQLRNIVWALRQKDVEHALLLEEKMGLQLKLLAAAGLQGVPDPPQYRQLVTDVADTGLIWREVLGAVQEVSLLANSLYAAGSSLSRSVSSAGERQSNAYESPTLPKRAETFGGFDNPNLRGLIKKFPQKEDSSENSEGRISHKLPLDRLPWKSAVLSTLPAGVLENQENSANSSQSQDGTMQSSASALTARDINPNDSPALLSLGREQQKAAVQLSHYVYMLLCIISQQMTSINSLQAQISAYQGSGNQAGSAKYKHNDQLEELRNLQDKLTGEKEAWNRERQAQEAELKQTKEELLILQERVKAEQEDVRQQREQLYRKMEVLSNQGLLISPSVAIPAVTPPVAQGMAVSQNIVIPSDDINKSAESPEGSQDGHTGPRKGKWKTPVKPSLPLQLISATNQPKVQQQSIKQQIPFKLSHLSNSKSATSTPSPHTATSTASGIQQMLPMKLSQSLANSSGHANDGNGSLSRRSIGGGVAYHRLSSGSPVVDTLPTGVHTRTGSSPAMMQNTPSSENNSCSSSPVSSQSVGSKPGRTNTYPKIPEKFRPRGSQSSTAPEEEVMFF</sequence>
<dbReference type="CDD" id="cd20815">
    <property type="entry name" value="C1_p190RhoGEF-like"/>
    <property type="match status" value="1"/>
</dbReference>
<feature type="compositionally biased region" description="Basic residues" evidence="7">
    <location>
        <begin position="328"/>
        <end position="343"/>
    </location>
</feature>
<feature type="compositionally biased region" description="Low complexity" evidence="7">
    <location>
        <begin position="1297"/>
        <end position="1312"/>
    </location>
</feature>
<feature type="region of interest" description="Disordered" evidence="7">
    <location>
        <begin position="178"/>
        <end position="201"/>
    </location>
</feature>
<dbReference type="EMBL" id="GIIL01003293">
    <property type="protein sequence ID" value="NOV47019.1"/>
    <property type="molecule type" value="Transcribed_RNA"/>
</dbReference>
<dbReference type="GO" id="GO:0005737">
    <property type="term" value="C:cytoplasm"/>
    <property type="evidence" value="ECO:0007669"/>
    <property type="project" value="UniProtKB-SubCell"/>
</dbReference>
<dbReference type="InterPro" id="IPR011993">
    <property type="entry name" value="PH-like_dom_sf"/>
</dbReference>
<comment type="subcellular location">
    <subcellularLocation>
        <location evidence="1">Cytoplasm</location>
    </subcellularLocation>
</comment>
<feature type="region of interest" description="Disordered" evidence="7">
    <location>
        <begin position="279"/>
        <end position="309"/>
    </location>
</feature>
<dbReference type="InterPro" id="IPR046349">
    <property type="entry name" value="C1-like_sf"/>
</dbReference>
<dbReference type="SMART" id="SM00325">
    <property type="entry name" value="RhoGEF"/>
    <property type="match status" value="1"/>
</dbReference>
<keyword evidence="4" id="KW-0479">Metal-binding</keyword>
<feature type="compositionally biased region" description="Polar residues" evidence="7">
    <location>
        <begin position="1369"/>
        <end position="1382"/>
    </location>
</feature>
<dbReference type="SUPFAM" id="SSF48065">
    <property type="entry name" value="DBL homology domain (DH-domain)"/>
    <property type="match status" value="1"/>
</dbReference>
<evidence type="ECO:0000259" key="8">
    <source>
        <dbReference type="PROSITE" id="PS50003"/>
    </source>
</evidence>
<dbReference type="InterPro" id="IPR041020">
    <property type="entry name" value="PH_16"/>
</dbReference>
<dbReference type="SUPFAM" id="SSF57889">
    <property type="entry name" value="Cysteine-rich domain"/>
    <property type="match status" value="1"/>
</dbReference>
<feature type="compositionally biased region" description="Low complexity" evidence="7">
    <location>
        <begin position="1039"/>
        <end position="1049"/>
    </location>
</feature>
<feature type="compositionally biased region" description="Low complexity" evidence="7">
    <location>
        <begin position="180"/>
        <end position="193"/>
    </location>
</feature>
<accession>A0A6M2DL30</accession>
<feature type="domain" description="PH" evidence="8">
    <location>
        <begin position="744"/>
        <end position="847"/>
    </location>
</feature>
<dbReference type="PROSITE" id="PS50003">
    <property type="entry name" value="PH_DOMAIN"/>
    <property type="match status" value="1"/>
</dbReference>
<evidence type="ECO:0000256" key="4">
    <source>
        <dbReference type="ARBA" id="ARBA00022771"/>
    </source>
</evidence>
<dbReference type="GO" id="GO:0035023">
    <property type="term" value="P:regulation of Rho protein signal transduction"/>
    <property type="evidence" value="ECO:0007669"/>
    <property type="project" value="TreeGrafter"/>
</dbReference>
<protein>
    <submittedName>
        <fullName evidence="10">Putative guanine nucleotide exchange factor</fullName>
    </submittedName>
</protein>
<feature type="region of interest" description="Disordered" evidence="7">
    <location>
        <begin position="421"/>
        <end position="453"/>
    </location>
</feature>
<dbReference type="InterPro" id="IPR000219">
    <property type="entry name" value="DH_dom"/>
</dbReference>
<evidence type="ECO:0000256" key="5">
    <source>
        <dbReference type="ARBA" id="ARBA00023054"/>
    </source>
</evidence>
<feature type="compositionally biased region" description="Low complexity" evidence="7">
    <location>
        <begin position="281"/>
        <end position="293"/>
    </location>
</feature>
<organism evidence="10">
    <name type="scientific">Xenopsylla cheopis</name>
    <name type="common">Oriental rat flea</name>
    <name type="synonym">Pulex cheopis</name>
    <dbReference type="NCBI Taxonomy" id="163159"/>
    <lineage>
        <taxon>Eukaryota</taxon>
        <taxon>Metazoa</taxon>
        <taxon>Ecdysozoa</taxon>
        <taxon>Arthropoda</taxon>
        <taxon>Hexapoda</taxon>
        <taxon>Insecta</taxon>
        <taxon>Pterygota</taxon>
        <taxon>Neoptera</taxon>
        <taxon>Endopterygota</taxon>
        <taxon>Siphonaptera</taxon>
        <taxon>Pulicidae</taxon>
        <taxon>Xenopsyllinae</taxon>
        <taxon>Xenopsylla</taxon>
    </lineage>
</organism>
<feature type="region of interest" description="Disordered" evidence="7">
    <location>
        <begin position="1039"/>
        <end position="1058"/>
    </location>
</feature>
<dbReference type="GO" id="GO:0005085">
    <property type="term" value="F:guanyl-nucleotide exchange factor activity"/>
    <property type="evidence" value="ECO:0007669"/>
    <property type="project" value="InterPro"/>
</dbReference>
<name>A0A6M2DL30_XENCH</name>
<dbReference type="InterPro" id="IPR035899">
    <property type="entry name" value="DBL_dom_sf"/>
</dbReference>
<feature type="region of interest" description="Disordered" evidence="7">
    <location>
        <begin position="1293"/>
        <end position="1313"/>
    </location>
</feature>
<dbReference type="CDD" id="cd00160">
    <property type="entry name" value="RhoGEF"/>
    <property type="match status" value="1"/>
</dbReference>
<reference evidence="10" key="1">
    <citation type="submission" date="2020-03" db="EMBL/GenBank/DDBJ databases">
        <title>Transcriptomic Profiling of the Digestive Tract of the Rat Flea, Xenopsylla cheopis, Following Blood Feeding and Infection with Yersinia pestis.</title>
        <authorList>
            <person name="Bland D.M."/>
            <person name="Martens C.A."/>
            <person name="Virtaneva K."/>
            <person name="Kanakabandi K."/>
            <person name="Long D."/>
            <person name="Rosenke R."/>
            <person name="Saturday G.A."/>
            <person name="Hoyt F.H."/>
            <person name="Bruno D.P."/>
            <person name="Ribeiro J.M.C."/>
            <person name="Hinnebusch J."/>
        </authorList>
    </citation>
    <scope>NUCLEOTIDE SEQUENCE</scope>
</reference>
<feature type="region of interest" description="Disordered" evidence="7">
    <location>
        <begin position="1232"/>
        <end position="1259"/>
    </location>
</feature>
<evidence type="ECO:0000256" key="2">
    <source>
        <dbReference type="ARBA" id="ARBA00022490"/>
    </source>
</evidence>
<evidence type="ECO:0000256" key="7">
    <source>
        <dbReference type="SAM" id="MobiDB-lite"/>
    </source>
</evidence>
<dbReference type="PANTHER" id="PTHR13944">
    <property type="entry name" value="AGAP007712-PA"/>
    <property type="match status" value="1"/>
</dbReference>
<dbReference type="Pfam" id="PF17838">
    <property type="entry name" value="PH_16"/>
    <property type="match status" value="1"/>
</dbReference>
<dbReference type="CDD" id="cd15789">
    <property type="entry name" value="PH_ARHGEF2_18_like"/>
    <property type="match status" value="1"/>
</dbReference>
<evidence type="ECO:0000256" key="3">
    <source>
        <dbReference type="ARBA" id="ARBA00022553"/>
    </source>
</evidence>
<evidence type="ECO:0000256" key="6">
    <source>
        <dbReference type="SAM" id="Coils"/>
    </source>
</evidence>
<feature type="region of interest" description="Disordered" evidence="7">
    <location>
        <begin position="322"/>
        <end position="351"/>
    </location>
</feature>
<keyword evidence="5 6" id="KW-0175">Coiled coil</keyword>
<dbReference type="InterPro" id="IPR051632">
    <property type="entry name" value="Rho_GEF"/>
</dbReference>
<feature type="domain" description="DH" evidence="9">
    <location>
        <begin position="515"/>
        <end position="703"/>
    </location>
</feature>
<dbReference type="PANTHER" id="PTHR13944:SF21">
    <property type="entry name" value="CYSTS, ISOFORM C"/>
    <property type="match status" value="1"/>
</dbReference>
<dbReference type="Pfam" id="PF00621">
    <property type="entry name" value="RhoGEF"/>
    <property type="match status" value="1"/>
</dbReference>
<keyword evidence="2" id="KW-0963">Cytoplasm</keyword>
<keyword evidence="3" id="KW-0597">Phosphoprotein</keyword>
<feature type="region of interest" description="Disordered" evidence="7">
    <location>
        <begin position="1355"/>
        <end position="1435"/>
    </location>
</feature>
<feature type="compositionally biased region" description="Polar residues" evidence="7">
    <location>
        <begin position="421"/>
        <end position="439"/>
    </location>
</feature>
<dbReference type="Gene3D" id="2.30.29.30">
    <property type="entry name" value="Pleckstrin-homology domain (PH domain)/Phosphotyrosine-binding domain (PTB)"/>
    <property type="match status" value="1"/>
</dbReference>
<evidence type="ECO:0000313" key="10">
    <source>
        <dbReference type="EMBL" id="NOV47019.1"/>
    </source>
</evidence>
<dbReference type="InterPro" id="IPR001849">
    <property type="entry name" value="PH_domain"/>
</dbReference>
<dbReference type="PROSITE" id="PS50010">
    <property type="entry name" value="DH_2"/>
    <property type="match status" value="1"/>
</dbReference>
<dbReference type="SUPFAM" id="SSF50729">
    <property type="entry name" value="PH domain-like"/>
    <property type="match status" value="1"/>
</dbReference>
<feature type="compositionally biased region" description="Low complexity" evidence="7">
    <location>
        <begin position="1383"/>
        <end position="1402"/>
    </location>
</feature>
<dbReference type="Gene3D" id="1.20.900.10">
    <property type="entry name" value="Dbl homology (DH) domain"/>
    <property type="match status" value="1"/>
</dbReference>
<proteinExistence type="predicted"/>
<dbReference type="SMART" id="SM00233">
    <property type="entry name" value="PH"/>
    <property type="match status" value="1"/>
</dbReference>
<dbReference type="GO" id="GO:0008270">
    <property type="term" value="F:zinc ion binding"/>
    <property type="evidence" value="ECO:0007669"/>
    <property type="project" value="UniProtKB-KW"/>
</dbReference>
<evidence type="ECO:0000256" key="1">
    <source>
        <dbReference type="ARBA" id="ARBA00004496"/>
    </source>
</evidence>
<feature type="coiled-coil region" evidence="6">
    <location>
        <begin position="1129"/>
        <end position="1199"/>
    </location>
</feature>
<evidence type="ECO:0000259" key="9">
    <source>
        <dbReference type="PROSITE" id="PS50010"/>
    </source>
</evidence>
<keyword evidence="4" id="KW-0862">Zinc</keyword>